<keyword evidence="3 4" id="KW-0687">Ribonucleoprotein</keyword>
<evidence type="ECO:0000256" key="1">
    <source>
        <dbReference type="ARBA" id="ARBA00007197"/>
    </source>
</evidence>
<dbReference type="GO" id="GO:0005737">
    <property type="term" value="C:cytoplasm"/>
    <property type="evidence" value="ECO:0007669"/>
    <property type="project" value="UniProtKB-ARBA"/>
</dbReference>
<dbReference type="GO" id="GO:0003729">
    <property type="term" value="F:mRNA binding"/>
    <property type="evidence" value="ECO:0007669"/>
    <property type="project" value="TreeGrafter"/>
</dbReference>
<dbReference type="EMBL" id="LCIR01000021">
    <property type="protein sequence ID" value="KKT59130.1"/>
    <property type="molecule type" value="Genomic_DNA"/>
</dbReference>
<proteinExistence type="inferred from homology"/>
<dbReference type="InterPro" id="IPR008932">
    <property type="entry name" value="Ribosomal_bL12_oligo"/>
</dbReference>
<dbReference type="HAMAP" id="MF_00368">
    <property type="entry name" value="Ribosomal_bL12"/>
    <property type="match status" value="1"/>
</dbReference>
<dbReference type="InterPro" id="IPR000206">
    <property type="entry name" value="Ribosomal_bL12"/>
</dbReference>
<dbReference type="InterPro" id="IPR014719">
    <property type="entry name" value="Ribosomal_bL12_C/ClpS-like"/>
</dbReference>
<dbReference type="GO" id="GO:0005840">
    <property type="term" value="C:ribosome"/>
    <property type="evidence" value="ECO:0007669"/>
    <property type="project" value="UniProtKB-KW"/>
</dbReference>
<evidence type="ECO:0000313" key="7">
    <source>
        <dbReference type="EMBL" id="KKT59130.1"/>
    </source>
</evidence>
<comment type="similarity">
    <text evidence="1 4">Belongs to the bacterial ribosomal protein bL12 family.</text>
</comment>
<dbReference type="Pfam" id="PF00542">
    <property type="entry name" value="Ribosomal_L12"/>
    <property type="match status" value="1"/>
</dbReference>
<dbReference type="AlphaFoldDB" id="A0A0G1IIZ7"/>
<sequence>MADLEKIVEEVSKLSALELSDLVKKIEEKFGVSAAIPVMAAAGGAGGADEAKEEKTTFNVELKAAGGQKIAVIKVLREALGMGLADAKAMSDAAPKVVKEGLDKAAADELKAKLEAAGATVELK</sequence>
<dbReference type="NCBIfam" id="TIGR00855">
    <property type="entry name" value="L12"/>
    <property type="match status" value="1"/>
</dbReference>
<evidence type="ECO:0000256" key="4">
    <source>
        <dbReference type="HAMAP-Rule" id="MF_00368"/>
    </source>
</evidence>
<evidence type="ECO:0000313" key="8">
    <source>
        <dbReference type="Proteomes" id="UP000034087"/>
    </source>
</evidence>
<name>A0A0G1IIZ7_9BACT</name>
<accession>A0A0G1IIZ7</accession>
<dbReference type="PANTHER" id="PTHR45987">
    <property type="entry name" value="39S RIBOSOMAL PROTEIN L12"/>
    <property type="match status" value="1"/>
</dbReference>
<comment type="subunit">
    <text evidence="4">Homodimer. Part of the ribosomal stalk of the 50S ribosomal subunit. Forms a multimeric L10(L12)X complex, where L10 forms an elongated spine to which 2 to 4 L12 dimers bind in a sequential fashion. Binds GTP-bound translation factors.</text>
</comment>
<dbReference type="InterPro" id="IPR013823">
    <property type="entry name" value="Ribosomal_bL12_C"/>
</dbReference>
<dbReference type="GO" id="GO:1990904">
    <property type="term" value="C:ribonucleoprotein complex"/>
    <property type="evidence" value="ECO:0007669"/>
    <property type="project" value="UniProtKB-KW"/>
</dbReference>
<dbReference type="GO" id="GO:0003735">
    <property type="term" value="F:structural constituent of ribosome"/>
    <property type="evidence" value="ECO:0007669"/>
    <property type="project" value="InterPro"/>
</dbReference>
<dbReference type="PANTHER" id="PTHR45987:SF4">
    <property type="entry name" value="LARGE RIBOSOMAL SUBUNIT PROTEIN BL12M"/>
    <property type="match status" value="1"/>
</dbReference>
<dbReference type="SUPFAM" id="SSF48300">
    <property type="entry name" value="Ribosomal protein L7/12, oligomerisation (N-terminal) domain"/>
    <property type="match status" value="1"/>
</dbReference>
<dbReference type="SUPFAM" id="SSF54736">
    <property type="entry name" value="ClpS-like"/>
    <property type="match status" value="1"/>
</dbReference>
<dbReference type="GO" id="GO:0006412">
    <property type="term" value="P:translation"/>
    <property type="evidence" value="ECO:0007669"/>
    <property type="project" value="UniProtKB-UniRule"/>
</dbReference>
<dbReference type="Proteomes" id="UP000034087">
    <property type="component" value="Unassembled WGS sequence"/>
</dbReference>
<dbReference type="FunFam" id="3.30.1390.10:FF:000001">
    <property type="entry name" value="50S ribosomal protein L7/L12"/>
    <property type="match status" value="1"/>
</dbReference>
<dbReference type="Pfam" id="PF16320">
    <property type="entry name" value="Ribosomal_L12_N"/>
    <property type="match status" value="1"/>
</dbReference>
<evidence type="ECO:0000256" key="2">
    <source>
        <dbReference type="ARBA" id="ARBA00022980"/>
    </source>
</evidence>
<evidence type="ECO:0000259" key="5">
    <source>
        <dbReference type="Pfam" id="PF00542"/>
    </source>
</evidence>
<evidence type="ECO:0000256" key="3">
    <source>
        <dbReference type="ARBA" id="ARBA00023274"/>
    </source>
</evidence>
<dbReference type="Gene3D" id="1.20.5.710">
    <property type="entry name" value="Single helix bin"/>
    <property type="match status" value="1"/>
</dbReference>
<feature type="domain" description="Large ribosomal subunit protein bL12 oligomerization" evidence="6">
    <location>
        <begin position="4"/>
        <end position="48"/>
    </location>
</feature>
<organism evidence="7 8">
    <name type="scientific">Candidatus Giovannonibacteria bacterium GW2011_GWA1_44_25</name>
    <dbReference type="NCBI Taxonomy" id="1618645"/>
    <lineage>
        <taxon>Bacteria</taxon>
        <taxon>Candidatus Giovannoniibacteriota</taxon>
    </lineage>
</organism>
<keyword evidence="2 4" id="KW-0689">Ribosomal protein</keyword>
<dbReference type="PATRIC" id="fig|1618645.3.peg.1003"/>
<dbReference type="Gene3D" id="3.30.1390.10">
    <property type="match status" value="1"/>
</dbReference>
<gene>
    <name evidence="4" type="primary">rplL</name>
    <name evidence="7" type="ORF">UW53_C0021G0005</name>
</gene>
<dbReference type="InterPro" id="IPR036235">
    <property type="entry name" value="Ribosomal_bL12_oligo_N_sf"/>
</dbReference>
<comment type="function">
    <text evidence="4">Forms part of the ribosomal stalk which helps the ribosome interact with GTP-bound translation factors. Is thus essential for accurate translation.</text>
</comment>
<evidence type="ECO:0000259" key="6">
    <source>
        <dbReference type="Pfam" id="PF16320"/>
    </source>
</evidence>
<feature type="domain" description="Large ribosomal subunit protein bL12 C-terminal" evidence="5">
    <location>
        <begin position="58"/>
        <end position="124"/>
    </location>
</feature>
<comment type="caution">
    <text evidence="7">The sequence shown here is derived from an EMBL/GenBank/DDBJ whole genome shotgun (WGS) entry which is preliminary data.</text>
</comment>
<reference evidence="7 8" key="1">
    <citation type="journal article" date="2015" name="Nature">
        <title>rRNA introns, odd ribosomes, and small enigmatic genomes across a large radiation of phyla.</title>
        <authorList>
            <person name="Brown C.T."/>
            <person name="Hug L.A."/>
            <person name="Thomas B.C."/>
            <person name="Sharon I."/>
            <person name="Castelle C.J."/>
            <person name="Singh A."/>
            <person name="Wilkins M.J."/>
            <person name="Williams K.H."/>
            <person name="Banfield J.F."/>
        </authorList>
    </citation>
    <scope>NUCLEOTIDE SEQUENCE [LARGE SCALE GENOMIC DNA]</scope>
</reference>
<protein>
    <recommendedName>
        <fullName evidence="4">Large ribosomal subunit protein bL12</fullName>
    </recommendedName>
</protein>